<keyword evidence="3" id="KW-0067">ATP-binding</keyword>
<dbReference type="GO" id="GO:0005524">
    <property type="term" value="F:ATP binding"/>
    <property type="evidence" value="ECO:0007669"/>
    <property type="project" value="UniProtKB-UniRule"/>
</dbReference>
<dbReference type="EMBL" id="FYEK01000022">
    <property type="protein sequence ID" value="SNB62728.1"/>
    <property type="molecule type" value="Genomic_DNA"/>
</dbReference>
<dbReference type="PANTHER" id="PTHR23132">
    <property type="entry name" value="D-ALANINE--D-ALANINE LIGASE"/>
    <property type="match status" value="1"/>
</dbReference>
<organism evidence="5 6">
    <name type="scientific">Thermoflexus hugenholtzii JAD2</name>
    <dbReference type="NCBI Taxonomy" id="877466"/>
    <lineage>
        <taxon>Bacteria</taxon>
        <taxon>Bacillati</taxon>
        <taxon>Chloroflexota</taxon>
        <taxon>Thermoflexia</taxon>
        <taxon>Thermoflexales</taxon>
        <taxon>Thermoflexaceae</taxon>
        <taxon>Thermoflexus</taxon>
    </lineage>
</organism>
<dbReference type="InterPro" id="IPR013815">
    <property type="entry name" value="ATP_grasp_subdomain_1"/>
</dbReference>
<dbReference type="PANTHER" id="PTHR23132:SF23">
    <property type="entry name" value="D-ALANINE--D-ALANINE LIGASE B"/>
    <property type="match status" value="1"/>
</dbReference>
<dbReference type="GO" id="GO:0046872">
    <property type="term" value="F:metal ion binding"/>
    <property type="evidence" value="ECO:0007669"/>
    <property type="project" value="InterPro"/>
</dbReference>
<protein>
    <submittedName>
        <fullName evidence="5">D-alanine-D-alanine ligase</fullName>
    </submittedName>
</protein>
<dbReference type="Pfam" id="PF07478">
    <property type="entry name" value="Dala_Dala_lig_C"/>
    <property type="match status" value="1"/>
</dbReference>
<name>A0A212QSW7_9CHLR</name>
<dbReference type="Proteomes" id="UP000197025">
    <property type="component" value="Unassembled WGS sequence"/>
</dbReference>
<keyword evidence="3" id="KW-0547">Nucleotide-binding</keyword>
<dbReference type="OrthoDB" id="9813261at2"/>
<keyword evidence="6" id="KW-1185">Reference proteome</keyword>
<feature type="domain" description="ATP-grasp" evidence="4">
    <location>
        <begin position="119"/>
        <end position="328"/>
    </location>
</feature>
<comment type="similarity">
    <text evidence="1">Belongs to the D-alanine--D-alanine ligase family.</text>
</comment>
<dbReference type="SUPFAM" id="SSF56059">
    <property type="entry name" value="Glutathione synthetase ATP-binding domain-like"/>
    <property type="match status" value="1"/>
</dbReference>
<dbReference type="GO" id="GO:0008716">
    <property type="term" value="F:D-alanine-D-alanine ligase activity"/>
    <property type="evidence" value="ECO:0007669"/>
    <property type="project" value="InterPro"/>
</dbReference>
<evidence type="ECO:0000256" key="2">
    <source>
        <dbReference type="ARBA" id="ARBA00022598"/>
    </source>
</evidence>
<accession>A0A212QSW7</accession>
<dbReference type="InParanoid" id="A0A212QSW7"/>
<keyword evidence="2 5" id="KW-0436">Ligase</keyword>
<evidence type="ECO:0000259" key="4">
    <source>
        <dbReference type="PROSITE" id="PS50975"/>
    </source>
</evidence>
<dbReference type="PROSITE" id="PS50975">
    <property type="entry name" value="ATP_GRASP"/>
    <property type="match status" value="1"/>
</dbReference>
<dbReference type="AlphaFoldDB" id="A0A212QSW7"/>
<evidence type="ECO:0000313" key="5">
    <source>
        <dbReference type="EMBL" id="SNB62728.1"/>
    </source>
</evidence>
<dbReference type="InterPro" id="IPR011095">
    <property type="entry name" value="Dala_Dala_lig_C"/>
</dbReference>
<dbReference type="RefSeq" id="WP_088570842.1">
    <property type="nucleotide sequence ID" value="NZ_FYEK01000022.1"/>
</dbReference>
<sequence>MSRRPWSLRTVRQVILLYNMDGAWPPEDQEYARECARRMQEGMEAHGLTVRPVEVRRDVRGALQGFDPEEWVVFNWCEALEGDPYGEPRVARALEAQGFLYTGSGPWALTVAGNKALMKAFLTLNGIPTPAWRVCHRLADLEGWEVFPAIVKPAREHGSIGITPEAVASSPRALRERVEYVLEVLRQPALVEAFIPGRELNVSLWGNGDPEPLPISEIHFDGLSGEERIVDQSAKWDRGSERYRRTVPVVPAPLDERTEAEVVHVAALAYRALRVRDYGRVDIRLAPDGTPYVIDVNPNPDLSPDAGFVRSAAAAGYDYGRMAVHILRIALARRRRRAPVSVSPPLRPPGDGVRT</sequence>
<gene>
    <name evidence="5" type="ORF">SAMN02746019_00005750</name>
</gene>
<reference evidence="6" key="1">
    <citation type="submission" date="2017-06" db="EMBL/GenBank/DDBJ databases">
        <authorList>
            <person name="Varghese N."/>
            <person name="Submissions S."/>
        </authorList>
    </citation>
    <scope>NUCLEOTIDE SEQUENCE [LARGE SCALE GENOMIC DNA]</scope>
    <source>
        <strain evidence="6">JAD2</strain>
    </source>
</reference>
<dbReference type="Gene3D" id="3.30.1490.20">
    <property type="entry name" value="ATP-grasp fold, A domain"/>
    <property type="match status" value="1"/>
</dbReference>
<evidence type="ECO:0000256" key="3">
    <source>
        <dbReference type="PROSITE-ProRule" id="PRU00409"/>
    </source>
</evidence>
<dbReference type="Gene3D" id="3.30.470.20">
    <property type="entry name" value="ATP-grasp fold, B domain"/>
    <property type="match status" value="1"/>
</dbReference>
<dbReference type="InterPro" id="IPR011761">
    <property type="entry name" value="ATP-grasp"/>
</dbReference>
<proteinExistence type="inferred from homology"/>
<evidence type="ECO:0000256" key="1">
    <source>
        <dbReference type="ARBA" id="ARBA00010871"/>
    </source>
</evidence>
<evidence type="ECO:0000313" key="6">
    <source>
        <dbReference type="Proteomes" id="UP000197025"/>
    </source>
</evidence>